<organism evidence="2 3">
    <name type="scientific">Anaeromyxobacter diazotrophicus</name>
    <dbReference type="NCBI Taxonomy" id="2590199"/>
    <lineage>
        <taxon>Bacteria</taxon>
        <taxon>Pseudomonadati</taxon>
        <taxon>Myxococcota</taxon>
        <taxon>Myxococcia</taxon>
        <taxon>Myxococcales</taxon>
        <taxon>Cystobacterineae</taxon>
        <taxon>Anaeromyxobacteraceae</taxon>
        <taxon>Anaeromyxobacter</taxon>
    </lineage>
</organism>
<proteinExistence type="predicted"/>
<dbReference type="Proteomes" id="UP000503640">
    <property type="component" value="Unassembled WGS sequence"/>
</dbReference>
<comment type="caution">
    <text evidence="2">The sequence shown here is derived from an EMBL/GenBank/DDBJ whole genome shotgun (WGS) entry which is preliminary data.</text>
</comment>
<gene>
    <name evidence="2" type="ORF">AMYX_29750</name>
</gene>
<keyword evidence="1" id="KW-0472">Membrane</keyword>
<protein>
    <submittedName>
        <fullName evidence="2">Uncharacterized protein</fullName>
    </submittedName>
</protein>
<reference evidence="3" key="1">
    <citation type="journal article" date="2020" name="Appl. Environ. Microbiol.">
        <title>Diazotrophic Anaeromyxobacter Isolates from Soils.</title>
        <authorList>
            <person name="Masuda Y."/>
            <person name="Yamanaka H."/>
            <person name="Xu Z.X."/>
            <person name="Shiratori Y."/>
            <person name="Aono T."/>
            <person name="Amachi S."/>
            <person name="Senoo K."/>
            <person name="Itoh H."/>
        </authorList>
    </citation>
    <scope>NUCLEOTIDE SEQUENCE [LARGE SCALE GENOMIC DNA]</scope>
    <source>
        <strain evidence="3">R267</strain>
    </source>
</reference>
<dbReference type="AlphaFoldDB" id="A0A7I9VP99"/>
<accession>A0A7I9VP99</accession>
<keyword evidence="1" id="KW-1133">Transmembrane helix</keyword>
<evidence type="ECO:0000313" key="3">
    <source>
        <dbReference type="Proteomes" id="UP000503640"/>
    </source>
</evidence>
<keyword evidence="3" id="KW-1185">Reference proteome</keyword>
<dbReference type="EMBL" id="BJTG01000007">
    <property type="protein sequence ID" value="GEJ58234.1"/>
    <property type="molecule type" value="Genomic_DNA"/>
</dbReference>
<keyword evidence="1" id="KW-0812">Transmembrane</keyword>
<dbReference type="RefSeq" id="WP_176066598.1">
    <property type="nucleotide sequence ID" value="NZ_BJTG01000007.1"/>
</dbReference>
<feature type="transmembrane region" description="Helical" evidence="1">
    <location>
        <begin position="13"/>
        <end position="32"/>
    </location>
</feature>
<evidence type="ECO:0000256" key="1">
    <source>
        <dbReference type="SAM" id="Phobius"/>
    </source>
</evidence>
<sequence length="52" mass="5887">MENEFLSLYGAKLVEYGLAVVYMVIFVSYWRWVQGEPAPGKNPDPKHAGRTA</sequence>
<name>A0A7I9VP99_9BACT</name>
<evidence type="ECO:0000313" key="2">
    <source>
        <dbReference type="EMBL" id="GEJ58234.1"/>
    </source>
</evidence>